<protein>
    <submittedName>
        <fullName evidence="2">Uncharacterized protein</fullName>
    </submittedName>
</protein>
<name>A0A5B7FZS2_PORTR</name>
<evidence type="ECO:0000313" key="2">
    <source>
        <dbReference type="EMBL" id="MPC50827.1"/>
    </source>
</evidence>
<feature type="compositionally biased region" description="Polar residues" evidence="1">
    <location>
        <begin position="32"/>
        <end position="49"/>
    </location>
</feature>
<reference evidence="2 3" key="1">
    <citation type="submission" date="2019-05" db="EMBL/GenBank/DDBJ databases">
        <title>Another draft genome of Portunus trituberculatus and its Hox gene families provides insights of decapod evolution.</title>
        <authorList>
            <person name="Jeong J.-H."/>
            <person name="Song I."/>
            <person name="Kim S."/>
            <person name="Choi T."/>
            <person name="Kim D."/>
            <person name="Ryu S."/>
            <person name="Kim W."/>
        </authorList>
    </citation>
    <scope>NUCLEOTIDE SEQUENCE [LARGE SCALE GENOMIC DNA]</scope>
    <source>
        <tissue evidence="2">Muscle</tissue>
    </source>
</reference>
<accession>A0A5B7FZS2</accession>
<proteinExistence type="predicted"/>
<gene>
    <name evidence="2" type="ORF">E2C01_044662</name>
</gene>
<dbReference type="Proteomes" id="UP000324222">
    <property type="component" value="Unassembled WGS sequence"/>
</dbReference>
<evidence type="ECO:0000256" key="1">
    <source>
        <dbReference type="SAM" id="MobiDB-lite"/>
    </source>
</evidence>
<organism evidence="2 3">
    <name type="scientific">Portunus trituberculatus</name>
    <name type="common">Swimming crab</name>
    <name type="synonym">Neptunus trituberculatus</name>
    <dbReference type="NCBI Taxonomy" id="210409"/>
    <lineage>
        <taxon>Eukaryota</taxon>
        <taxon>Metazoa</taxon>
        <taxon>Ecdysozoa</taxon>
        <taxon>Arthropoda</taxon>
        <taxon>Crustacea</taxon>
        <taxon>Multicrustacea</taxon>
        <taxon>Malacostraca</taxon>
        <taxon>Eumalacostraca</taxon>
        <taxon>Eucarida</taxon>
        <taxon>Decapoda</taxon>
        <taxon>Pleocyemata</taxon>
        <taxon>Brachyura</taxon>
        <taxon>Eubrachyura</taxon>
        <taxon>Portunoidea</taxon>
        <taxon>Portunidae</taxon>
        <taxon>Portuninae</taxon>
        <taxon>Portunus</taxon>
    </lineage>
</organism>
<keyword evidence="3" id="KW-1185">Reference proteome</keyword>
<dbReference type="AlphaFoldDB" id="A0A5B7FZS2"/>
<sequence>MMREHDSLSPTLRDPGTGNGTAMHAFQCRAMKTSSHSDSGGGTPCSQQGCECVSQQQQQQQQQRLGRRLPQDGLVTKPAVAVLSTAAVVSPADLPAAQRSCLSIIATRGAQEAMTEETRARM</sequence>
<dbReference type="EMBL" id="VSRR010009760">
    <property type="protein sequence ID" value="MPC50827.1"/>
    <property type="molecule type" value="Genomic_DNA"/>
</dbReference>
<feature type="region of interest" description="Disordered" evidence="1">
    <location>
        <begin position="1"/>
        <end position="70"/>
    </location>
</feature>
<comment type="caution">
    <text evidence="2">The sequence shown here is derived from an EMBL/GenBank/DDBJ whole genome shotgun (WGS) entry which is preliminary data.</text>
</comment>
<evidence type="ECO:0000313" key="3">
    <source>
        <dbReference type="Proteomes" id="UP000324222"/>
    </source>
</evidence>